<dbReference type="PRINTS" id="PR00039">
    <property type="entry name" value="HTHLYSR"/>
</dbReference>
<dbReference type="Gene3D" id="3.40.190.10">
    <property type="entry name" value="Periplasmic binding protein-like II"/>
    <property type="match status" value="2"/>
</dbReference>
<sequence length="298" mass="33115">MPPIETRKLQQFVVLAEELNFRRAAERLHMAQPPLSTAIQQLENVMGVRLFERSKAFVRITPAGAVFLREAHRILGALENASRLARDVQSGVRGVMRVSFVPSAGYAFIPGLARSFGKTYPDVELHLQEGVTGEVLRAVRVGDADMGFVRHPPPPDNELQQYICRKEKLLAVLPTDHPLAMCGEVSLASLQNEDFIVIHGMRAPGFRSTVIQACERAGFEPRIRHEAFTISTMIGLVSEGLGISLVPESANRFLHPNVRFCELTDTATWIPLLCVWKQQNNDAIVQNFLRSLRDGGLG</sequence>
<dbReference type="PROSITE" id="PS50931">
    <property type="entry name" value="HTH_LYSR"/>
    <property type="match status" value="1"/>
</dbReference>
<dbReference type="Pfam" id="PF00126">
    <property type="entry name" value="HTH_1"/>
    <property type="match status" value="1"/>
</dbReference>
<keyword evidence="3" id="KW-0238">DNA-binding</keyword>
<keyword evidence="2" id="KW-0805">Transcription regulation</keyword>
<dbReference type="InterPro" id="IPR036390">
    <property type="entry name" value="WH_DNA-bd_sf"/>
</dbReference>
<dbReference type="PANTHER" id="PTHR30346:SF0">
    <property type="entry name" value="HCA OPERON TRANSCRIPTIONAL ACTIVATOR HCAR"/>
    <property type="match status" value="1"/>
</dbReference>
<dbReference type="RefSeq" id="WP_050450555.1">
    <property type="nucleotide sequence ID" value="NZ_JGWH01000016.1"/>
</dbReference>
<dbReference type="InterPro" id="IPR036388">
    <property type="entry name" value="WH-like_DNA-bd_sf"/>
</dbReference>
<keyword evidence="4" id="KW-0804">Transcription</keyword>
<evidence type="ECO:0000313" key="6">
    <source>
        <dbReference type="EMBL" id="KCV38269.1"/>
    </source>
</evidence>
<dbReference type="SUPFAM" id="SSF46785">
    <property type="entry name" value="Winged helix' DNA-binding domain"/>
    <property type="match status" value="1"/>
</dbReference>
<reference evidence="6 7" key="1">
    <citation type="submission" date="2014-03" db="EMBL/GenBank/DDBJ databases">
        <title>Genome sequence of Bordetella bronchiseptica.</title>
        <authorList>
            <person name="Harvill E."/>
            <person name="Goodfield L.L."/>
            <person name="Ivanov Y.V."/>
            <person name="Meyer J.A."/>
            <person name="Muse S.J."/>
            <person name="Jacobs N."/>
            <person name="Bendor L."/>
            <person name="Smallridge W.E."/>
            <person name="Brinkac L.M."/>
            <person name="Sanka R."/>
            <person name="Kim M."/>
            <person name="Losada L."/>
        </authorList>
    </citation>
    <scope>NUCLEOTIDE SEQUENCE [LARGE SCALE GENOMIC DNA]</scope>
    <source>
        <strain evidence="6 7">00-P-2796</strain>
    </source>
</reference>
<dbReference type="Gene3D" id="1.10.10.10">
    <property type="entry name" value="Winged helix-like DNA-binding domain superfamily/Winged helix DNA-binding domain"/>
    <property type="match status" value="1"/>
</dbReference>
<name>A0ABR4RKH7_BORBO</name>
<dbReference type="CDD" id="cd08414">
    <property type="entry name" value="PBP2_LTTR_aromatics_like"/>
    <property type="match status" value="1"/>
</dbReference>
<feature type="domain" description="HTH lysR-type" evidence="5">
    <location>
        <begin position="4"/>
        <end position="61"/>
    </location>
</feature>
<dbReference type="Proteomes" id="UP000025756">
    <property type="component" value="Unassembled WGS sequence"/>
</dbReference>
<dbReference type="InterPro" id="IPR000847">
    <property type="entry name" value="LysR_HTH_N"/>
</dbReference>
<evidence type="ECO:0000256" key="1">
    <source>
        <dbReference type="ARBA" id="ARBA00009437"/>
    </source>
</evidence>
<dbReference type="PANTHER" id="PTHR30346">
    <property type="entry name" value="TRANSCRIPTIONAL DUAL REGULATOR HCAR-RELATED"/>
    <property type="match status" value="1"/>
</dbReference>
<evidence type="ECO:0000256" key="2">
    <source>
        <dbReference type="ARBA" id="ARBA00023015"/>
    </source>
</evidence>
<evidence type="ECO:0000256" key="3">
    <source>
        <dbReference type="ARBA" id="ARBA00023125"/>
    </source>
</evidence>
<comment type="caution">
    <text evidence="6">The sequence shown here is derived from an EMBL/GenBank/DDBJ whole genome shotgun (WGS) entry which is preliminary data.</text>
</comment>
<evidence type="ECO:0000256" key="4">
    <source>
        <dbReference type="ARBA" id="ARBA00023163"/>
    </source>
</evidence>
<accession>A0ABR4RKH7</accession>
<dbReference type="SUPFAM" id="SSF53850">
    <property type="entry name" value="Periplasmic binding protein-like II"/>
    <property type="match status" value="1"/>
</dbReference>
<gene>
    <name evidence="6" type="ORF">L490_5180</name>
</gene>
<dbReference type="Pfam" id="PF03466">
    <property type="entry name" value="LysR_substrate"/>
    <property type="match status" value="1"/>
</dbReference>
<comment type="similarity">
    <text evidence="1">Belongs to the LysR transcriptional regulatory family.</text>
</comment>
<dbReference type="EMBL" id="JGWH01000016">
    <property type="protein sequence ID" value="KCV38269.1"/>
    <property type="molecule type" value="Genomic_DNA"/>
</dbReference>
<proteinExistence type="inferred from homology"/>
<organism evidence="6 7">
    <name type="scientific">Bordetella bronchiseptica 00-P-2796</name>
    <dbReference type="NCBI Taxonomy" id="1331199"/>
    <lineage>
        <taxon>Bacteria</taxon>
        <taxon>Pseudomonadati</taxon>
        <taxon>Pseudomonadota</taxon>
        <taxon>Betaproteobacteria</taxon>
        <taxon>Burkholderiales</taxon>
        <taxon>Alcaligenaceae</taxon>
        <taxon>Bordetella</taxon>
    </lineage>
</organism>
<dbReference type="InterPro" id="IPR005119">
    <property type="entry name" value="LysR_subst-bd"/>
</dbReference>
<protein>
    <submittedName>
        <fullName evidence="6">LysR substrate-binding domain protein</fullName>
    </submittedName>
</protein>
<evidence type="ECO:0000313" key="7">
    <source>
        <dbReference type="Proteomes" id="UP000025756"/>
    </source>
</evidence>
<evidence type="ECO:0000259" key="5">
    <source>
        <dbReference type="PROSITE" id="PS50931"/>
    </source>
</evidence>
<keyword evidence="7" id="KW-1185">Reference proteome</keyword>